<protein>
    <recommendedName>
        <fullName evidence="5">TIGR03086 family protein</fullName>
    </recommendedName>
</protein>
<dbReference type="Pfam" id="PF11716">
    <property type="entry name" value="MDMPI_N"/>
    <property type="match status" value="1"/>
</dbReference>
<dbReference type="InterPro" id="IPR042226">
    <property type="entry name" value="eFR1_2_sf"/>
</dbReference>
<dbReference type="NCBIfam" id="NF041024">
    <property type="entry name" value="acVLRF1_NCBI"/>
    <property type="match status" value="1"/>
</dbReference>
<dbReference type="Gene3D" id="1.20.120.450">
    <property type="entry name" value="dinb family like domain"/>
    <property type="match status" value="1"/>
</dbReference>
<name>A0ABQ6HMC0_9MICO</name>
<evidence type="ECO:0000259" key="1">
    <source>
        <dbReference type="Pfam" id="PF11716"/>
    </source>
</evidence>
<evidence type="ECO:0000313" key="3">
    <source>
        <dbReference type="EMBL" id="GMA19555.1"/>
    </source>
</evidence>
<keyword evidence="4" id="KW-1185">Reference proteome</keyword>
<gene>
    <name evidence="3" type="ORF">GCM10025862_15760</name>
</gene>
<dbReference type="InterPro" id="IPR017520">
    <property type="entry name" value="CHP03086"/>
</dbReference>
<sequence>MDRQTPALIEVQSSRLPRWVGSFLDEHAAAGAPTWSTTGEQDVVVTAADGAAARLRALDPAGAEQVRSLRTLVGWPTTPDVVAVLLVRRGGYAVGVVEAGRLTRHSCGTRYVQSRTAAGGWSQQRYARRRDNQAAALVDRAVDHLVKQLTGLGHPGALVVGGDRQLVADALGDRRLTHLSALPRREVYDIGDPRLEVLKETVDRALAVQVLLAGSATGTSADPSITPSTTPPQEGTMTASITAIEQLRPAAEAFTALVDPLTSSTDPRLERATPCEDWTVRELVTHLVREHLWVPALLAGETIEQVGDRFDGDVLGDDPAAAWHAASEASLSAWSAVDPDREVDLSSGPTAAREYAEQMLTDLVVHAWDLARGLGIRPTLPPAAVDATLAIVGPMVSPRGMPGIFEPPVSTGSSDRVDQLVALTGRDPKWS</sequence>
<accession>A0ABQ6HMC0</accession>
<dbReference type="InterPro" id="IPR017517">
    <property type="entry name" value="Maleyloyr_isom"/>
</dbReference>
<dbReference type="Proteomes" id="UP001157109">
    <property type="component" value="Unassembled WGS sequence"/>
</dbReference>
<organism evidence="3 4">
    <name type="scientific">Arsenicicoccus piscis</name>
    <dbReference type="NCBI Taxonomy" id="673954"/>
    <lineage>
        <taxon>Bacteria</taxon>
        <taxon>Bacillati</taxon>
        <taxon>Actinomycetota</taxon>
        <taxon>Actinomycetes</taxon>
        <taxon>Micrococcales</taxon>
        <taxon>Intrasporangiaceae</taxon>
        <taxon>Arsenicicoccus</taxon>
    </lineage>
</organism>
<dbReference type="NCBIfam" id="TIGR03086">
    <property type="entry name" value="TIGR03086 family metal-binding protein"/>
    <property type="match status" value="1"/>
</dbReference>
<dbReference type="Gene3D" id="3.30.420.60">
    <property type="entry name" value="eRF1 domain 2"/>
    <property type="match status" value="1"/>
</dbReference>
<dbReference type="InterPro" id="IPR024344">
    <property type="entry name" value="MDMPI_metal-binding"/>
</dbReference>
<comment type="caution">
    <text evidence="3">The sequence shown here is derived from an EMBL/GenBank/DDBJ whole genome shotgun (WGS) entry which is preliminary data.</text>
</comment>
<dbReference type="EMBL" id="BSUJ01000001">
    <property type="protein sequence ID" value="GMA19555.1"/>
    <property type="molecule type" value="Genomic_DNA"/>
</dbReference>
<evidence type="ECO:0000313" key="4">
    <source>
        <dbReference type="Proteomes" id="UP001157109"/>
    </source>
</evidence>
<dbReference type="Pfam" id="PF18859">
    <property type="entry name" value="acVLRF1"/>
    <property type="match status" value="1"/>
</dbReference>
<dbReference type="InterPro" id="IPR040783">
    <property type="entry name" value="VLRF1"/>
</dbReference>
<dbReference type="SUPFAM" id="SSF109854">
    <property type="entry name" value="DinB/YfiT-like putative metalloenzymes"/>
    <property type="match status" value="1"/>
</dbReference>
<evidence type="ECO:0000259" key="2">
    <source>
        <dbReference type="Pfam" id="PF18859"/>
    </source>
</evidence>
<proteinExistence type="predicted"/>
<feature type="domain" description="Mycothiol-dependent maleylpyruvate isomerase metal-binding" evidence="1">
    <location>
        <begin position="247"/>
        <end position="371"/>
    </location>
</feature>
<feature type="domain" description="Actinobacteria/chloroflexi VLRF1 release factor" evidence="2">
    <location>
        <begin position="82"/>
        <end position="210"/>
    </location>
</feature>
<reference evidence="4" key="1">
    <citation type="journal article" date="2019" name="Int. J. Syst. Evol. Microbiol.">
        <title>The Global Catalogue of Microorganisms (GCM) 10K type strain sequencing project: providing services to taxonomists for standard genome sequencing and annotation.</title>
        <authorList>
            <consortium name="The Broad Institute Genomics Platform"/>
            <consortium name="The Broad Institute Genome Sequencing Center for Infectious Disease"/>
            <person name="Wu L."/>
            <person name="Ma J."/>
        </authorList>
    </citation>
    <scope>NUCLEOTIDE SEQUENCE [LARGE SCALE GENOMIC DNA]</scope>
    <source>
        <strain evidence="4">NBRC 105830</strain>
    </source>
</reference>
<dbReference type="SUPFAM" id="SSF53137">
    <property type="entry name" value="Translational machinery components"/>
    <property type="match status" value="1"/>
</dbReference>
<dbReference type="NCBIfam" id="TIGR03083">
    <property type="entry name" value="maleylpyruvate isomerase family mycothiol-dependent enzyme"/>
    <property type="match status" value="1"/>
</dbReference>
<dbReference type="InterPro" id="IPR034660">
    <property type="entry name" value="DinB/YfiT-like"/>
</dbReference>
<evidence type="ECO:0008006" key="5">
    <source>
        <dbReference type="Google" id="ProtNLM"/>
    </source>
</evidence>
<dbReference type="RefSeq" id="WP_241445165.1">
    <property type="nucleotide sequence ID" value="NZ_BSUJ01000001.1"/>
</dbReference>